<gene>
    <name evidence="1" type="ORF">AKAME5_000767200</name>
</gene>
<keyword evidence="2" id="KW-1185">Reference proteome</keyword>
<sequence>MWRSSGTTSPPTPTTASLRQTLLPLTSFHPLTWSGGLGASGQWRRLAPTEWGLGRRLTGTATGATALLPGSASGSWRHAPPVAGDHLPARAAWELPAAPAAGQELGHGGEEPQQEDPYPFTCTIDDPTKQTKFKDMKSYMSYGLTARTQMYKSTAVPLLVTSFPNPRFKRPTTGCRSPGSGRFPSLGAPPAGEAGHGRFGEGFISRRKGLIGG</sequence>
<comment type="caution">
    <text evidence="1">The sequence shown here is derived from an EMBL/GenBank/DDBJ whole genome shotgun (WGS) entry which is preliminary data.</text>
</comment>
<accession>A0AAD3MKK3</accession>
<proteinExistence type="predicted"/>
<name>A0AAD3MKK3_LATJO</name>
<reference evidence="1" key="1">
    <citation type="submission" date="2022-08" db="EMBL/GenBank/DDBJ databases">
        <title>Genome sequencing of akame (Lates japonicus).</title>
        <authorList>
            <person name="Hashiguchi Y."/>
            <person name="Takahashi H."/>
        </authorList>
    </citation>
    <scope>NUCLEOTIDE SEQUENCE</scope>
    <source>
        <strain evidence="1">Kochi</strain>
    </source>
</reference>
<organism evidence="1 2">
    <name type="scientific">Lates japonicus</name>
    <name type="common">Japanese lates</name>
    <dbReference type="NCBI Taxonomy" id="270547"/>
    <lineage>
        <taxon>Eukaryota</taxon>
        <taxon>Metazoa</taxon>
        <taxon>Chordata</taxon>
        <taxon>Craniata</taxon>
        <taxon>Vertebrata</taxon>
        <taxon>Euteleostomi</taxon>
        <taxon>Actinopterygii</taxon>
        <taxon>Neopterygii</taxon>
        <taxon>Teleostei</taxon>
        <taxon>Neoteleostei</taxon>
        <taxon>Acanthomorphata</taxon>
        <taxon>Carangaria</taxon>
        <taxon>Carangaria incertae sedis</taxon>
        <taxon>Centropomidae</taxon>
        <taxon>Lates</taxon>
    </lineage>
</organism>
<dbReference type="Proteomes" id="UP001279410">
    <property type="component" value="Unassembled WGS sequence"/>
</dbReference>
<dbReference type="AlphaFoldDB" id="A0AAD3MKK3"/>
<protein>
    <submittedName>
        <fullName evidence="1">Sorting nexin-18-like protein</fullName>
    </submittedName>
</protein>
<dbReference type="EMBL" id="BRZM01000021">
    <property type="protein sequence ID" value="GLD55146.1"/>
    <property type="molecule type" value="Genomic_DNA"/>
</dbReference>
<evidence type="ECO:0000313" key="1">
    <source>
        <dbReference type="EMBL" id="GLD55146.1"/>
    </source>
</evidence>
<evidence type="ECO:0000313" key="2">
    <source>
        <dbReference type="Proteomes" id="UP001279410"/>
    </source>
</evidence>